<evidence type="ECO:0000313" key="3">
    <source>
        <dbReference type="Proteomes" id="UP000641152"/>
    </source>
</evidence>
<reference evidence="2 3" key="1">
    <citation type="submission" date="2020-09" db="EMBL/GenBank/DDBJ databases">
        <title>Methylomonas albis sp. nov. and Methylomonas fluvii sp. nov.: Two cold-adapted methanotrophs from the River Elbe and an amended description of Methylovulum psychrotolerans strain Eb1.</title>
        <authorList>
            <person name="Bussmann I.K."/>
            <person name="Klings K.-W."/>
            <person name="Warnstedt J."/>
            <person name="Hoppert M."/>
            <person name="Saborowski A."/>
            <person name="Horn F."/>
            <person name="Liebner S."/>
        </authorList>
    </citation>
    <scope>NUCLEOTIDE SEQUENCE [LARGE SCALE GENOMIC DNA]</scope>
    <source>
        <strain evidence="2 3">EbB</strain>
    </source>
</reference>
<dbReference type="Pfam" id="PF09346">
    <property type="entry name" value="SMI1_KNR4"/>
    <property type="match status" value="1"/>
</dbReference>
<name>A0ABR9D7X8_9GAMM</name>
<proteinExistence type="predicted"/>
<sequence length="102" mass="11553">MRNNGGFPNSNYVKGNLHVFSIDGFIPIKYGFLPIERLVRDMQVSEPDGCFLPFANDAGGNIFYMSLLDDDYERVYLLTTDTADKIYVCGSFDEFVAALYNE</sequence>
<dbReference type="Gene3D" id="3.40.1580.10">
    <property type="entry name" value="SMI1/KNR4-like"/>
    <property type="match status" value="1"/>
</dbReference>
<dbReference type="SUPFAM" id="SSF160631">
    <property type="entry name" value="SMI1/KNR4-like"/>
    <property type="match status" value="1"/>
</dbReference>
<accession>A0ABR9D7X8</accession>
<keyword evidence="3" id="KW-1185">Reference proteome</keyword>
<evidence type="ECO:0000313" key="2">
    <source>
        <dbReference type="EMBL" id="MBD9359193.1"/>
    </source>
</evidence>
<dbReference type="Proteomes" id="UP000641152">
    <property type="component" value="Unassembled WGS sequence"/>
</dbReference>
<gene>
    <name evidence="2" type="ORF">EBB_01240</name>
</gene>
<feature type="domain" description="Knr4/Smi1-like" evidence="1">
    <location>
        <begin position="2"/>
        <end position="97"/>
    </location>
</feature>
<protein>
    <submittedName>
        <fullName evidence="2">SMI1/KNR4 family protein</fullName>
    </submittedName>
</protein>
<dbReference type="InterPro" id="IPR018958">
    <property type="entry name" value="Knr4/Smi1-like_dom"/>
</dbReference>
<comment type="caution">
    <text evidence="2">The sequence shown here is derived from an EMBL/GenBank/DDBJ whole genome shotgun (WGS) entry which is preliminary data.</text>
</comment>
<dbReference type="EMBL" id="JACXST010000001">
    <property type="protein sequence ID" value="MBD9359193.1"/>
    <property type="molecule type" value="Genomic_DNA"/>
</dbReference>
<organism evidence="2 3">
    <name type="scientific">Methylomonas fluvii</name>
    <dbReference type="NCBI Taxonomy" id="1854564"/>
    <lineage>
        <taxon>Bacteria</taxon>
        <taxon>Pseudomonadati</taxon>
        <taxon>Pseudomonadota</taxon>
        <taxon>Gammaproteobacteria</taxon>
        <taxon>Methylococcales</taxon>
        <taxon>Methylococcaceae</taxon>
        <taxon>Methylomonas</taxon>
    </lineage>
</organism>
<dbReference type="InterPro" id="IPR037883">
    <property type="entry name" value="Knr4/Smi1-like_sf"/>
</dbReference>
<evidence type="ECO:0000259" key="1">
    <source>
        <dbReference type="Pfam" id="PF09346"/>
    </source>
</evidence>